<dbReference type="AlphaFoldDB" id="A0A1Y1ZPM7"/>
<keyword evidence="1" id="KW-1133">Transmembrane helix</keyword>
<feature type="transmembrane region" description="Helical" evidence="1">
    <location>
        <begin position="43"/>
        <end position="71"/>
    </location>
</feature>
<dbReference type="Proteomes" id="UP000193144">
    <property type="component" value="Unassembled WGS sequence"/>
</dbReference>
<feature type="transmembrane region" description="Helical" evidence="1">
    <location>
        <begin position="103"/>
        <end position="124"/>
    </location>
</feature>
<evidence type="ECO:0000256" key="1">
    <source>
        <dbReference type="SAM" id="Phobius"/>
    </source>
</evidence>
<feature type="transmembrane region" description="Helical" evidence="1">
    <location>
        <begin position="145"/>
        <end position="163"/>
    </location>
</feature>
<keyword evidence="1" id="KW-0472">Membrane</keyword>
<keyword evidence="1" id="KW-0812">Transmembrane</keyword>
<organism evidence="2 3">
    <name type="scientific">Clohesyomyces aquaticus</name>
    <dbReference type="NCBI Taxonomy" id="1231657"/>
    <lineage>
        <taxon>Eukaryota</taxon>
        <taxon>Fungi</taxon>
        <taxon>Dikarya</taxon>
        <taxon>Ascomycota</taxon>
        <taxon>Pezizomycotina</taxon>
        <taxon>Dothideomycetes</taxon>
        <taxon>Pleosporomycetidae</taxon>
        <taxon>Pleosporales</taxon>
        <taxon>Lindgomycetaceae</taxon>
        <taxon>Clohesyomyces</taxon>
    </lineage>
</organism>
<comment type="caution">
    <text evidence="2">The sequence shown here is derived from an EMBL/GenBank/DDBJ whole genome shotgun (WGS) entry which is preliminary data.</text>
</comment>
<gene>
    <name evidence="2" type="ORF">BCR34DRAFT_483019</name>
</gene>
<accession>A0A1Y1ZPM7</accession>
<evidence type="ECO:0000313" key="2">
    <source>
        <dbReference type="EMBL" id="ORY12203.1"/>
    </source>
</evidence>
<proteinExistence type="predicted"/>
<feature type="transmembrane region" description="Helical" evidence="1">
    <location>
        <begin position="232"/>
        <end position="252"/>
    </location>
</feature>
<reference evidence="2 3" key="1">
    <citation type="submission" date="2016-07" db="EMBL/GenBank/DDBJ databases">
        <title>Pervasive Adenine N6-methylation of Active Genes in Fungi.</title>
        <authorList>
            <consortium name="DOE Joint Genome Institute"/>
            <person name="Mondo S.J."/>
            <person name="Dannebaum R.O."/>
            <person name="Kuo R.C."/>
            <person name="Labutti K."/>
            <person name="Haridas S."/>
            <person name="Kuo A."/>
            <person name="Salamov A."/>
            <person name="Ahrendt S.R."/>
            <person name="Lipzen A."/>
            <person name="Sullivan W."/>
            <person name="Andreopoulos W.B."/>
            <person name="Clum A."/>
            <person name="Lindquist E."/>
            <person name="Daum C."/>
            <person name="Ramamoorthy G.K."/>
            <person name="Gryganskyi A."/>
            <person name="Culley D."/>
            <person name="Magnuson J.K."/>
            <person name="James T.Y."/>
            <person name="O'Malley M.A."/>
            <person name="Stajich J.E."/>
            <person name="Spatafora J.W."/>
            <person name="Visel A."/>
            <person name="Grigoriev I.V."/>
        </authorList>
    </citation>
    <scope>NUCLEOTIDE SEQUENCE [LARGE SCALE GENOMIC DNA]</scope>
    <source>
        <strain evidence="2 3">CBS 115471</strain>
    </source>
</reference>
<sequence>MKLPAIKLPSKLSSVTSKIPQFKRQPVFNRPVPTSHNSFLSRALYITLLAILVAFSSAVIALKALTLNFIYVNQDMGFVFEIGDDAEPTILAALPRMLFMAPAQLAIVAAAMSVCMGIGHGVFIMRDWKTGTKTQNYSFRRNTMFLHLVNTLTILFSLISIYVTHKSTSHFHAGYVTRKANISPNDSNSVRYNAGTFDLETWSCELQTEPGAEMVWEDYGRQCRIEMAGRAIMIPFLITGVLVAGFAVSALVGGKRVEEQKTWDKQTPVKGDEEEDEVEMRGFNAI</sequence>
<keyword evidence="3" id="KW-1185">Reference proteome</keyword>
<evidence type="ECO:0000313" key="3">
    <source>
        <dbReference type="Proteomes" id="UP000193144"/>
    </source>
</evidence>
<protein>
    <submittedName>
        <fullName evidence="2">Uncharacterized protein</fullName>
    </submittedName>
</protein>
<dbReference type="EMBL" id="MCFA01000053">
    <property type="protein sequence ID" value="ORY12203.1"/>
    <property type="molecule type" value="Genomic_DNA"/>
</dbReference>
<dbReference type="OrthoDB" id="5238025at2759"/>
<name>A0A1Y1ZPM7_9PLEO</name>